<protein>
    <submittedName>
        <fullName evidence="1">Uncharacterized protein</fullName>
    </submittedName>
</protein>
<sequence length="77" mass="9188">MLRDFCERVLANVRPNWVLKMFAPCPSFTDVRNYEEEMTLVMTISPSRDAESVEWDVKRQTFRLHLPRVRASEWVSL</sequence>
<accession>A0A392MQ00</accession>
<organism evidence="1 2">
    <name type="scientific">Trifolium medium</name>
    <dbReference type="NCBI Taxonomy" id="97028"/>
    <lineage>
        <taxon>Eukaryota</taxon>
        <taxon>Viridiplantae</taxon>
        <taxon>Streptophyta</taxon>
        <taxon>Embryophyta</taxon>
        <taxon>Tracheophyta</taxon>
        <taxon>Spermatophyta</taxon>
        <taxon>Magnoliopsida</taxon>
        <taxon>eudicotyledons</taxon>
        <taxon>Gunneridae</taxon>
        <taxon>Pentapetalae</taxon>
        <taxon>rosids</taxon>
        <taxon>fabids</taxon>
        <taxon>Fabales</taxon>
        <taxon>Fabaceae</taxon>
        <taxon>Papilionoideae</taxon>
        <taxon>50 kb inversion clade</taxon>
        <taxon>NPAAA clade</taxon>
        <taxon>Hologalegina</taxon>
        <taxon>IRL clade</taxon>
        <taxon>Trifolieae</taxon>
        <taxon>Trifolium</taxon>
    </lineage>
</organism>
<dbReference type="EMBL" id="LXQA010016511">
    <property type="protein sequence ID" value="MCH89606.1"/>
    <property type="molecule type" value="Genomic_DNA"/>
</dbReference>
<comment type="caution">
    <text evidence="1">The sequence shown here is derived from an EMBL/GenBank/DDBJ whole genome shotgun (WGS) entry which is preliminary data.</text>
</comment>
<dbReference type="Proteomes" id="UP000265520">
    <property type="component" value="Unassembled WGS sequence"/>
</dbReference>
<name>A0A392MQ00_9FABA</name>
<evidence type="ECO:0000313" key="2">
    <source>
        <dbReference type="Proteomes" id="UP000265520"/>
    </source>
</evidence>
<proteinExistence type="predicted"/>
<keyword evidence="2" id="KW-1185">Reference proteome</keyword>
<reference evidence="1 2" key="1">
    <citation type="journal article" date="2018" name="Front. Plant Sci.">
        <title>Red Clover (Trifolium pratense) and Zigzag Clover (T. medium) - A Picture of Genomic Similarities and Differences.</title>
        <authorList>
            <person name="Dluhosova J."/>
            <person name="Istvanek J."/>
            <person name="Nedelnik J."/>
            <person name="Repkova J."/>
        </authorList>
    </citation>
    <scope>NUCLEOTIDE SEQUENCE [LARGE SCALE GENOMIC DNA]</scope>
    <source>
        <strain evidence="2">cv. 10/8</strain>
        <tissue evidence="1">Leaf</tissue>
    </source>
</reference>
<evidence type="ECO:0000313" key="1">
    <source>
        <dbReference type="EMBL" id="MCH89606.1"/>
    </source>
</evidence>
<gene>
    <name evidence="1" type="ORF">A2U01_0010506</name>
</gene>
<dbReference type="AlphaFoldDB" id="A0A392MQ00"/>